<dbReference type="HOGENOM" id="CLU_2506011_0_0_5"/>
<sequence>MPILQANLGVTIFGNDGISRLAKRYSFFHEAKKKETFYYWMGQKNEYIFDSVFSVEPLADPCFIEFHIHRKAKTTQKLQEGSFYH</sequence>
<accession>A0A067W708</accession>
<dbReference type="PATRIC" id="fig|1134510.3.peg.930"/>
<dbReference type="Proteomes" id="UP000027015">
    <property type="component" value="Unassembled WGS sequence"/>
</dbReference>
<dbReference type="eggNOG" id="COG3774">
    <property type="taxonomic scope" value="Bacteria"/>
</dbReference>
<reference evidence="1 2" key="1">
    <citation type="submission" date="2012-04" db="EMBL/GenBank/DDBJ databases">
        <title>The Genome Sequence of Bartonella koehlerae C-29.</title>
        <authorList>
            <consortium name="The Broad Institute Genome Sequencing Platform"/>
            <consortium name="The Broad Institute Genome Sequencing Center for Infectious Disease"/>
            <person name="Feldgarden M."/>
            <person name="Kirby J."/>
            <person name="Kosoy M."/>
            <person name="Birtles R."/>
            <person name="Probert W.S."/>
            <person name="Chiaraviglio L."/>
            <person name="Walker B."/>
            <person name="Young S.K."/>
            <person name="Zeng Q."/>
            <person name="Gargeya S."/>
            <person name="Fitzgerald M."/>
            <person name="Haas B."/>
            <person name="Abouelleil A."/>
            <person name="Alvarado L."/>
            <person name="Arachchi H.M."/>
            <person name="Berlin A.M."/>
            <person name="Chapman S.B."/>
            <person name="Goldberg J."/>
            <person name="Griggs A."/>
            <person name="Gujja S."/>
            <person name="Hansen M."/>
            <person name="Howarth C."/>
            <person name="Imamovic A."/>
            <person name="Larimer J."/>
            <person name="McCowen C."/>
            <person name="Montmayeur A."/>
            <person name="Murphy C."/>
            <person name="Neiman D."/>
            <person name="Pearson M."/>
            <person name="Priest M."/>
            <person name="Roberts A."/>
            <person name="Saif S."/>
            <person name="Shea T."/>
            <person name="Sisk P."/>
            <person name="Sykes S."/>
            <person name="Wortman J."/>
            <person name="Nusbaum C."/>
            <person name="Birren B."/>
        </authorList>
    </citation>
    <scope>NUCLEOTIDE SEQUENCE [LARGE SCALE GENOMIC DNA]</scope>
    <source>
        <strain evidence="1 2">C-29</strain>
    </source>
</reference>
<evidence type="ECO:0000313" key="2">
    <source>
        <dbReference type="Proteomes" id="UP000027015"/>
    </source>
</evidence>
<name>A0A067W708_9HYPH</name>
<keyword evidence="2" id="KW-1185">Reference proteome</keyword>
<comment type="caution">
    <text evidence="1">The sequence shown here is derived from an EMBL/GenBank/DDBJ whole genome shotgun (WGS) entry which is preliminary data.</text>
</comment>
<proteinExistence type="predicted"/>
<dbReference type="STRING" id="1134510.O9A_00809"/>
<dbReference type="AlphaFoldDB" id="A0A067W708"/>
<dbReference type="EMBL" id="AHPL01000007">
    <property type="protein sequence ID" value="KEC55529.1"/>
    <property type="molecule type" value="Genomic_DNA"/>
</dbReference>
<organism evidence="1 2">
    <name type="scientific">Bartonella koehlerae C-29</name>
    <dbReference type="NCBI Taxonomy" id="1134510"/>
    <lineage>
        <taxon>Bacteria</taxon>
        <taxon>Pseudomonadati</taxon>
        <taxon>Pseudomonadota</taxon>
        <taxon>Alphaproteobacteria</taxon>
        <taxon>Hyphomicrobiales</taxon>
        <taxon>Bartonellaceae</taxon>
        <taxon>Bartonella</taxon>
    </lineage>
</organism>
<evidence type="ECO:0000313" key="1">
    <source>
        <dbReference type="EMBL" id="KEC55529.1"/>
    </source>
</evidence>
<gene>
    <name evidence="1" type="ORF">O9A_00809</name>
</gene>
<protein>
    <submittedName>
        <fullName evidence="1">Uncharacterized protein</fullName>
    </submittedName>
</protein>